<gene>
    <name evidence="6" type="ORF">QBC38DRAFT_508334</name>
</gene>
<dbReference type="InterPro" id="IPR000330">
    <property type="entry name" value="SNF2_N"/>
</dbReference>
<dbReference type="GO" id="GO:0005524">
    <property type="term" value="F:ATP binding"/>
    <property type="evidence" value="ECO:0007669"/>
    <property type="project" value="UniProtKB-KW"/>
</dbReference>
<evidence type="ECO:0000256" key="1">
    <source>
        <dbReference type="ARBA" id="ARBA00022741"/>
    </source>
</evidence>
<dbReference type="PROSITE" id="PS51194">
    <property type="entry name" value="HELICASE_CTER"/>
    <property type="match status" value="1"/>
</dbReference>
<dbReference type="Gene3D" id="3.40.50.10810">
    <property type="entry name" value="Tandem AAA-ATPase domain"/>
    <property type="match status" value="1"/>
</dbReference>
<dbReference type="InterPro" id="IPR027417">
    <property type="entry name" value="P-loop_NTPase"/>
</dbReference>
<protein>
    <submittedName>
        <fullName evidence="6">P-loop containing nucleoside triphosphate hydrolase protein</fullName>
    </submittedName>
</protein>
<dbReference type="Gene3D" id="3.40.50.300">
    <property type="entry name" value="P-loop containing nucleotide triphosphate hydrolases"/>
    <property type="match status" value="1"/>
</dbReference>
<dbReference type="PANTHER" id="PTHR45626">
    <property type="entry name" value="TRANSCRIPTION TERMINATION FACTOR 2-RELATED"/>
    <property type="match status" value="1"/>
</dbReference>
<dbReference type="EMBL" id="MU865310">
    <property type="protein sequence ID" value="KAK4229192.1"/>
    <property type="molecule type" value="Genomic_DNA"/>
</dbReference>
<dbReference type="InterPro" id="IPR001650">
    <property type="entry name" value="Helicase_C-like"/>
</dbReference>
<dbReference type="InterPro" id="IPR038718">
    <property type="entry name" value="SNF2-like_sf"/>
</dbReference>
<evidence type="ECO:0000256" key="3">
    <source>
        <dbReference type="ARBA" id="ARBA00022840"/>
    </source>
</evidence>
<keyword evidence="2 6" id="KW-0378">Hydrolase</keyword>
<sequence length="398" mass="44232">MLSAIVYSKEQFRDVHQGGSTSVSPTTTLVVLPSRPHCIRNQSTGLFKAAANLTAERRWCLTGTPIQNRLDDLRSLLKFLQNGPLSESRDFKKYIEEPIAKNPDQDESFRNLQILLRTLCLRKTEALLDLPPSTTEIVNITLTPEEATAYGRLERDCQEEYERQLCTKAKVNTSALMLDTISKRRRLCNHGTYPIEELQQRSPSPSGRSRMVKKSKSSKTSGDYTCVLCSSPDEDAVAALDGADESPMSPSMLPTGYSSKLTAVVQNIHDSCTIPGNNSIVFTSWRTLNLLGMLLTEKGITFLRIDGQVPSIDRTAILSQFNTDPAIPVIIFTVDSGAVGLTITRANRVHLVEPIYNPAIEAQAIDRVLRMGQTRPVTIIKYITEKTVEPLYKNAKDT</sequence>
<feature type="domain" description="Helicase C-terminal" evidence="5">
    <location>
        <begin position="260"/>
        <end position="398"/>
    </location>
</feature>
<dbReference type="GO" id="GO:0005634">
    <property type="term" value="C:nucleus"/>
    <property type="evidence" value="ECO:0007669"/>
    <property type="project" value="TreeGrafter"/>
</dbReference>
<dbReference type="AlphaFoldDB" id="A0AAN7BTP3"/>
<organism evidence="6 7">
    <name type="scientific">Podospora fimiseda</name>
    <dbReference type="NCBI Taxonomy" id="252190"/>
    <lineage>
        <taxon>Eukaryota</taxon>
        <taxon>Fungi</taxon>
        <taxon>Dikarya</taxon>
        <taxon>Ascomycota</taxon>
        <taxon>Pezizomycotina</taxon>
        <taxon>Sordariomycetes</taxon>
        <taxon>Sordariomycetidae</taxon>
        <taxon>Sordariales</taxon>
        <taxon>Podosporaceae</taxon>
        <taxon>Podospora</taxon>
    </lineage>
</organism>
<evidence type="ECO:0000256" key="4">
    <source>
        <dbReference type="SAM" id="MobiDB-lite"/>
    </source>
</evidence>
<dbReference type="Pfam" id="PF00176">
    <property type="entry name" value="SNF2-rel_dom"/>
    <property type="match status" value="1"/>
</dbReference>
<keyword evidence="3" id="KW-0067">ATP-binding</keyword>
<dbReference type="SMART" id="SM00490">
    <property type="entry name" value="HELICc"/>
    <property type="match status" value="1"/>
</dbReference>
<comment type="caution">
    <text evidence="6">The sequence shown here is derived from an EMBL/GenBank/DDBJ whole genome shotgun (WGS) entry which is preliminary data.</text>
</comment>
<dbReference type="SUPFAM" id="SSF52540">
    <property type="entry name" value="P-loop containing nucleoside triphosphate hydrolases"/>
    <property type="match status" value="2"/>
</dbReference>
<dbReference type="GO" id="GO:0006281">
    <property type="term" value="P:DNA repair"/>
    <property type="evidence" value="ECO:0007669"/>
    <property type="project" value="TreeGrafter"/>
</dbReference>
<name>A0AAN7BTP3_9PEZI</name>
<dbReference type="GO" id="GO:0008094">
    <property type="term" value="F:ATP-dependent activity, acting on DNA"/>
    <property type="evidence" value="ECO:0007669"/>
    <property type="project" value="TreeGrafter"/>
</dbReference>
<dbReference type="Pfam" id="PF00271">
    <property type="entry name" value="Helicase_C"/>
    <property type="match status" value="1"/>
</dbReference>
<accession>A0AAN7BTP3</accession>
<dbReference type="Proteomes" id="UP001301958">
    <property type="component" value="Unassembled WGS sequence"/>
</dbReference>
<keyword evidence="1" id="KW-0547">Nucleotide-binding</keyword>
<dbReference type="GO" id="GO:0016787">
    <property type="term" value="F:hydrolase activity"/>
    <property type="evidence" value="ECO:0007669"/>
    <property type="project" value="UniProtKB-KW"/>
</dbReference>
<keyword evidence="7" id="KW-1185">Reference proteome</keyword>
<feature type="region of interest" description="Disordered" evidence="4">
    <location>
        <begin position="192"/>
        <end position="221"/>
    </location>
</feature>
<dbReference type="CDD" id="cd18793">
    <property type="entry name" value="SF2_C_SNF"/>
    <property type="match status" value="1"/>
</dbReference>
<dbReference type="InterPro" id="IPR049730">
    <property type="entry name" value="SNF2/RAD54-like_C"/>
</dbReference>
<evidence type="ECO:0000313" key="6">
    <source>
        <dbReference type="EMBL" id="KAK4229192.1"/>
    </source>
</evidence>
<dbReference type="InterPro" id="IPR050628">
    <property type="entry name" value="SNF2_RAD54_helicase_TF"/>
</dbReference>
<evidence type="ECO:0000259" key="5">
    <source>
        <dbReference type="PROSITE" id="PS51194"/>
    </source>
</evidence>
<reference evidence="6" key="1">
    <citation type="journal article" date="2023" name="Mol. Phylogenet. Evol.">
        <title>Genome-scale phylogeny and comparative genomics of the fungal order Sordariales.</title>
        <authorList>
            <person name="Hensen N."/>
            <person name="Bonometti L."/>
            <person name="Westerberg I."/>
            <person name="Brannstrom I.O."/>
            <person name="Guillou S."/>
            <person name="Cros-Aarteil S."/>
            <person name="Calhoun S."/>
            <person name="Haridas S."/>
            <person name="Kuo A."/>
            <person name="Mondo S."/>
            <person name="Pangilinan J."/>
            <person name="Riley R."/>
            <person name="LaButti K."/>
            <person name="Andreopoulos B."/>
            <person name="Lipzen A."/>
            <person name="Chen C."/>
            <person name="Yan M."/>
            <person name="Daum C."/>
            <person name="Ng V."/>
            <person name="Clum A."/>
            <person name="Steindorff A."/>
            <person name="Ohm R.A."/>
            <person name="Martin F."/>
            <person name="Silar P."/>
            <person name="Natvig D.O."/>
            <person name="Lalanne C."/>
            <person name="Gautier V."/>
            <person name="Ament-Velasquez S.L."/>
            <person name="Kruys A."/>
            <person name="Hutchinson M.I."/>
            <person name="Powell A.J."/>
            <person name="Barry K."/>
            <person name="Miller A.N."/>
            <person name="Grigoriev I.V."/>
            <person name="Debuchy R."/>
            <person name="Gladieux P."/>
            <person name="Hiltunen Thoren M."/>
            <person name="Johannesson H."/>
        </authorList>
    </citation>
    <scope>NUCLEOTIDE SEQUENCE</scope>
    <source>
        <strain evidence="6">CBS 990.96</strain>
    </source>
</reference>
<evidence type="ECO:0000256" key="2">
    <source>
        <dbReference type="ARBA" id="ARBA00022801"/>
    </source>
</evidence>
<reference evidence="6" key="2">
    <citation type="submission" date="2023-05" db="EMBL/GenBank/DDBJ databases">
        <authorList>
            <consortium name="Lawrence Berkeley National Laboratory"/>
            <person name="Steindorff A."/>
            <person name="Hensen N."/>
            <person name="Bonometti L."/>
            <person name="Westerberg I."/>
            <person name="Brannstrom I.O."/>
            <person name="Guillou S."/>
            <person name="Cros-Aarteil S."/>
            <person name="Calhoun S."/>
            <person name="Haridas S."/>
            <person name="Kuo A."/>
            <person name="Mondo S."/>
            <person name="Pangilinan J."/>
            <person name="Riley R."/>
            <person name="Labutti K."/>
            <person name="Andreopoulos B."/>
            <person name="Lipzen A."/>
            <person name="Chen C."/>
            <person name="Yanf M."/>
            <person name="Daum C."/>
            <person name="Ng V."/>
            <person name="Clum A."/>
            <person name="Ohm R."/>
            <person name="Martin F."/>
            <person name="Silar P."/>
            <person name="Natvig D."/>
            <person name="Lalanne C."/>
            <person name="Gautier V."/>
            <person name="Ament-Velasquez S.L."/>
            <person name="Kruys A."/>
            <person name="Hutchinson M.I."/>
            <person name="Powell A.J."/>
            <person name="Barry K."/>
            <person name="Miller A.N."/>
            <person name="Grigoriev I.V."/>
            <person name="Debuchy R."/>
            <person name="Gladieux P."/>
            <person name="Thoren M.H."/>
            <person name="Johannesson H."/>
        </authorList>
    </citation>
    <scope>NUCLEOTIDE SEQUENCE</scope>
    <source>
        <strain evidence="6">CBS 990.96</strain>
    </source>
</reference>
<proteinExistence type="predicted"/>
<evidence type="ECO:0000313" key="7">
    <source>
        <dbReference type="Proteomes" id="UP001301958"/>
    </source>
</evidence>